<comment type="cofactor">
    <cofactor evidence="1 6">
        <name>FAD</name>
        <dbReference type="ChEBI" id="CHEBI:57692"/>
    </cofactor>
</comment>
<dbReference type="Pfam" id="PF05199">
    <property type="entry name" value="GMC_oxred_C"/>
    <property type="match status" value="1"/>
</dbReference>
<feature type="active site" description="Proton donor" evidence="5">
    <location>
        <position position="591"/>
    </location>
</feature>
<evidence type="ECO:0000256" key="4">
    <source>
        <dbReference type="ARBA" id="ARBA00022827"/>
    </source>
</evidence>
<gene>
    <name evidence="10" type="ORF">G3M48_009259</name>
</gene>
<keyword evidence="4 6" id="KW-0274">FAD</keyword>
<proteinExistence type="inferred from homology"/>
<dbReference type="GO" id="GO:0016614">
    <property type="term" value="F:oxidoreductase activity, acting on CH-OH group of donors"/>
    <property type="evidence" value="ECO:0007669"/>
    <property type="project" value="InterPro"/>
</dbReference>
<dbReference type="InterPro" id="IPR036188">
    <property type="entry name" value="FAD/NAD-bd_sf"/>
</dbReference>
<feature type="domain" description="Glucose-methanol-choline oxidoreductase N-terminal" evidence="9">
    <location>
        <begin position="152"/>
        <end position="175"/>
    </location>
</feature>
<sequence>MARKHSNPMTNPLHYATPQLLTGAPTTYTTAQRKLLGYDYDEAESSRDSSPPNPPSQTLFATTNPPLIDAFSLLAFAVIVGGGCAGCVLASKLSEDKDVTVLLLEAGGPHTGILEARVPLLFSKLFHGEHDWDYSTVEQPGLAYRRMYWPRGKVLGGSTTINAMMYHHGSRSDYDEWAGALGCKGWSYADLAPYLRRMENFTANPQRPAIDLQHRGTGGEWQTGYSHLSPMVEQGFLPACAEAGIPATPDINTEAGTLGVTRFQTFIDSKGERSSMATAFLTPEVLRRPNLYVGCRAHVTRVLYDRLDGGKQPCAIGVELMSRRGGERFEVHARREVILSGGAVNTPQTLLLSGIGPAEELRKLGISVVKDNAAVGRNMKDHLCPTGVVLKSKTAFTYDYLNSNIKAVPALLRWLVTGGGPLSSNVGEAAAFIRTVDHPSPATRPENLPKDYSSGGVGPDIEILGAPIAFIHHGEEPAPENTGIFSVGPCLLRPQSVGTVTLKSTDPFDHPIIDPKYFSDQGDNDRKVMLAALRLSIKIAQSPHWKPFVEEVPRCDEPGHLWWPSSSSDPDNISDEQLLAFMKEKAFTLYHPVGTARMGPEDAGNSVVDLDCRVHGVGRLRVVDASVFPEQISGHPTAVIGAIAYKMSDVIKRTFTPAGPPLANL</sequence>
<comment type="caution">
    <text evidence="10">The sequence shown here is derived from an EMBL/GenBank/DDBJ whole genome shotgun (WGS) entry which is preliminary data.</text>
</comment>
<feature type="binding site" evidence="6">
    <location>
        <position position="299"/>
    </location>
    <ligand>
        <name>FAD</name>
        <dbReference type="ChEBI" id="CHEBI:57692"/>
    </ligand>
</feature>
<dbReference type="InterPro" id="IPR012132">
    <property type="entry name" value="GMC_OxRdtase"/>
</dbReference>
<evidence type="ECO:0000256" key="3">
    <source>
        <dbReference type="ARBA" id="ARBA00022630"/>
    </source>
</evidence>
<dbReference type="PANTHER" id="PTHR11552">
    <property type="entry name" value="GLUCOSE-METHANOL-CHOLINE GMC OXIDOREDUCTASE"/>
    <property type="match status" value="1"/>
</dbReference>
<feature type="active site" description="Proton acceptor" evidence="5">
    <location>
        <position position="635"/>
    </location>
</feature>
<evidence type="ECO:0000313" key="11">
    <source>
        <dbReference type="Proteomes" id="UP001397290"/>
    </source>
</evidence>
<comment type="similarity">
    <text evidence="2 7">Belongs to the GMC oxidoreductase family.</text>
</comment>
<dbReference type="GO" id="GO:0050660">
    <property type="term" value="F:flavin adenine dinucleotide binding"/>
    <property type="evidence" value="ECO:0007669"/>
    <property type="project" value="InterPro"/>
</dbReference>
<name>A0AAW0RJD5_9HYPO</name>
<dbReference type="InterPro" id="IPR007867">
    <property type="entry name" value="GMC_OxRtase_C"/>
</dbReference>
<evidence type="ECO:0000256" key="7">
    <source>
        <dbReference type="RuleBase" id="RU003968"/>
    </source>
</evidence>
<evidence type="ECO:0000256" key="2">
    <source>
        <dbReference type="ARBA" id="ARBA00010790"/>
    </source>
</evidence>
<dbReference type="SUPFAM" id="SSF51905">
    <property type="entry name" value="FAD/NAD(P)-binding domain"/>
    <property type="match status" value="1"/>
</dbReference>
<evidence type="ECO:0000256" key="5">
    <source>
        <dbReference type="PIRSR" id="PIRSR000137-1"/>
    </source>
</evidence>
<dbReference type="PANTHER" id="PTHR11552:SF147">
    <property type="entry name" value="CHOLINE DEHYDROGENASE, MITOCHONDRIAL"/>
    <property type="match status" value="1"/>
</dbReference>
<dbReference type="Proteomes" id="UP001397290">
    <property type="component" value="Unassembled WGS sequence"/>
</dbReference>
<protein>
    <recommendedName>
        <fullName evidence="9">Glucose-methanol-choline oxidoreductase N-terminal domain-containing protein</fullName>
    </recommendedName>
</protein>
<accession>A0AAW0RJD5</accession>
<dbReference type="PIRSF" id="PIRSF000137">
    <property type="entry name" value="Alcohol_oxidase"/>
    <property type="match status" value="1"/>
</dbReference>
<keyword evidence="3 7" id="KW-0285">Flavoprotein</keyword>
<evidence type="ECO:0000313" key="10">
    <source>
        <dbReference type="EMBL" id="KAK8142158.1"/>
    </source>
</evidence>
<organism evidence="10 11">
    <name type="scientific">Beauveria asiatica</name>
    <dbReference type="NCBI Taxonomy" id="1069075"/>
    <lineage>
        <taxon>Eukaryota</taxon>
        <taxon>Fungi</taxon>
        <taxon>Dikarya</taxon>
        <taxon>Ascomycota</taxon>
        <taxon>Pezizomycotina</taxon>
        <taxon>Sordariomycetes</taxon>
        <taxon>Hypocreomycetidae</taxon>
        <taxon>Hypocreales</taxon>
        <taxon>Cordycipitaceae</taxon>
        <taxon>Beauveria</taxon>
    </lineage>
</organism>
<evidence type="ECO:0000256" key="6">
    <source>
        <dbReference type="PIRSR" id="PIRSR000137-2"/>
    </source>
</evidence>
<dbReference type="Pfam" id="PF00732">
    <property type="entry name" value="GMC_oxred_N"/>
    <property type="match status" value="1"/>
</dbReference>
<dbReference type="SUPFAM" id="SSF54373">
    <property type="entry name" value="FAD-linked reductases, C-terminal domain"/>
    <property type="match status" value="1"/>
</dbReference>
<evidence type="ECO:0000259" key="9">
    <source>
        <dbReference type="PROSITE" id="PS00623"/>
    </source>
</evidence>
<dbReference type="Gene3D" id="3.50.50.60">
    <property type="entry name" value="FAD/NAD(P)-binding domain"/>
    <property type="match status" value="1"/>
</dbReference>
<feature type="binding site" evidence="6">
    <location>
        <position position="154"/>
    </location>
    <ligand>
        <name>FAD</name>
        <dbReference type="ChEBI" id="CHEBI:57692"/>
    </ligand>
</feature>
<dbReference type="InterPro" id="IPR000172">
    <property type="entry name" value="GMC_OxRdtase_N"/>
</dbReference>
<feature type="region of interest" description="Disordered" evidence="8">
    <location>
        <begin position="41"/>
        <end position="61"/>
    </location>
</feature>
<evidence type="ECO:0000256" key="1">
    <source>
        <dbReference type="ARBA" id="ARBA00001974"/>
    </source>
</evidence>
<dbReference type="EMBL" id="JAAHCF010000740">
    <property type="protein sequence ID" value="KAK8142158.1"/>
    <property type="molecule type" value="Genomic_DNA"/>
</dbReference>
<keyword evidence="11" id="KW-1185">Reference proteome</keyword>
<reference evidence="10 11" key="1">
    <citation type="submission" date="2020-02" db="EMBL/GenBank/DDBJ databases">
        <title>Comparative genomics of the hypocrealean fungal genus Beauvera.</title>
        <authorList>
            <person name="Showalter D.N."/>
            <person name="Bushley K.E."/>
            <person name="Rehner S.A."/>
        </authorList>
    </citation>
    <scope>NUCLEOTIDE SEQUENCE [LARGE SCALE GENOMIC DNA]</scope>
    <source>
        <strain evidence="10 11">ARSEF4384</strain>
    </source>
</reference>
<evidence type="ECO:0000256" key="8">
    <source>
        <dbReference type="SAM" id="MobiDB-lite"/>
    </source>
</evidence>
<dbReference type="AlphaFoldDB" id="A0AAW0RJD5"/>
<dbReference type="PROSITE" id="PS00623">
    <property type="entry name" value="GMC_OXRED_1"/>
    <property type="match status" value="1"/>
</dbReference>
<dbReference type="Gene3D" id="3.30.560.10">
    <property type="entry name" value="Glucose Oxidase, domain 3"/>
    <property type="match status" value="1"/>
</dbReference>